<protein>
    <recommendedName>
        <fullName evidence="4">Aminoglycoside phosphotransferase domain-containing protein</fullName>
    </recommendedName>
</protein>
<evidence type="ECO:0000313" key="2">
    <source>
        <dbReference type="EMBL" id="KAI6300137.1"/>
    </source>
</evidence>
<dbReference type="SUPFAM" id="SSF56112">
    <property type="entry name" value="Protein kinase-like (PK-like)"/>
    <property type="match status" value="1"/>
</dbReference>
<evidence type="ECO:0000256" key="1">
    <source>
        <dbReference type="SAM" id="MobiDB-lite"/>
    </source>
</evidence>
<reference evidence="2" key="1">
    <citation type="submission" date="2021-01" db="EMBL/GenBank/DDBJ databases">
        <title>Deciphering the adaptive evolutionary patterns associated with biogeogrpahic diversity in the finger millet blast pathogen Magnaporthe oryzae in Eastern Africa.</title>
        <authorList>
            <person name="Onyema G."/>
            <person name="Shittu T.A."/>
            <person name="Dodsworth S."/>
            <person name="Devilliers S."/>
            <person name="Muthumeenakshi S."/>
            <person name="Sreenivasaprasad S."/>
        </authorList>
    </citation>
    <scope>NUCLEOTIDE SEQUENCE</scope>
    <source>
        <strain evidence="2">D15/s37</strain>
    </source>
</reference>
<comment type="caution">
    <text evidence="2">The sequence shown here is derived from an EMBL/GenBank/DDBJ whole genome shotgun (WGS) entry which is preliminary data.</text>
</comment>
<feature type="region of interest" description="Disordered" evidence="1">
    <location>
        <begin position="333"/>
        <end position="362"/>
    </location>
</feature>
<sequence>MFLEPPSQVAPLPGATAHGEIEDANSGAREFAQNISEQDLSPLIIKSRQPHFAYPPDKPRVFVKFTNVRPHSGLAGVRAQADMQRLAWEWLRDERQRGKDHGIRVPEVYRVFEGTPSGPTGSFFQFLIMELLPVSYSILGAFVSEQPDPDAAWERCLDQIAGAVQLFRQIPVPAAATPGPYTTDNRTIRHCMFKDQQAYVSFLNVAELQDFINRVASSIYDQRIKRGETPACAPPIAELEQELEYCYTDFNDENFMFCRGPEGRPDDYSLCVVDFEHSSFLPQSFLAYALKKDRFLSTQLARRIPLPDKNLSAMLQAGALLGQCGWKFGMTDEQKRRAQTRRPTWDPQFPSPPFAPGQARTA</sequence>
<accession>A0ABQ8NQM7</accession>
<gene>
    <name evidence="2" type="ORF">MCOR33_004121</name>
</gene>
<dbReference type="EMBL" id="JABSND010000057">
    <property type="protein sequence ID" value="KAI6300137.1"/>
    <property type="molecule type" value="Genomic_DNA"/>
</dbReference>
<dbReference type="Proteomes" id="UP001059893">
    <property type="component" value="Unassembled WGS sequence"/>
</dbReference>
<keyword evidence="3" id="KW-1185">Reference proteome</keyword>
<proteinExistence type="predicted"/>
<evidence type="ECO:0000313" key="3">
    <source>
        <dbReference type="Proteomes" id="UP001059893"/>
    </source>
</evidence>
<organism evidence="2 3">
    <name type="scientific">Pyricularia grisea</name>
    <name type="common">Crabgrass-specific blast fungus</name>
    <name type="synonym">Magnaporthe grisea</name>
    <dbReference type="NCBI Taxonomy" id="148305"/>
    <lineage>
        <taxon>Eukaryota</taxon>
        <taxon>Fungi</taxon>
        <taxon>Dikarya</taxon>
        <taxon>Ascomycota</taxon>
        <taxon>Pezizomycotina</taxon>
        <taxon>Sordariomycetes</taxon>
        <taxon>Sordariomycetidae</taxon>
        <taxon>Magnaporthales</taxon>
        <taxon>Pyriculariaceae</taxon>
        <taxon>Pyricularia</taxon>
    </lineage>
</organism>
<name>A0ABQ8NQM7_PYRGI</name>
<dbReference type="InterPro" id="IPR011009">
    <property type="entry name" value="Kinase-like_dom_sf"/>
</dbReference>
<evidence type="ECO:0008006" key="4">
    <source>
        <dbReference type="Google" id="ProtNLM"/>
    </source>
</evidence>